<feature type="region of interest" description="Disordered" evidence="1">
    <location>
        <begin position="1"/>
        <end position="70"/>
    </location>
</feature>
<dbReference type="EMBL" id="JAHUTJ010009403">
    <property type="protein sequence ID" value="MED6267773.1"/>
    <property type="molecule type" value="Genomic_DNA"/>
</dbReference>
<feature type="compositionally biased region" description="Basic and acidic residues" evidence="1">
    <location>
        <begin position="94"/>
        <end position="107"/>
    </location>
</feature>
<feature type="non-terminal residue" evidence="2">
    <location>
        <position position="1"/>
    </location>
</feature>
<evidence type="ECO:0008006" key="4">
    <source>
        <dbReference type="Google" id="ProtNLM"/>
    </source>
</evidence>
<accession>A0ABU7CXZ7</accession>
<sequence>PASISGAPLTKSSSVGGEICSLGRNDDDDDDKKRRSSFGARMMGMVGLGKKSQSASQLNPEEEEKKKKVIRLPVQRSVETGLAIEFKSRFTRQPSRDPDAEDPKPGA</sequence>
<keyword evidence="3" id="KW-1185">Reference proteome</keyword>
<gene>
    <name evidence="2" type="ORF">CHARACLAT_015495</name>
</gene>
<dbReference type="PANTHER" id="PTHR12157">
    <property type="entry name" value="REGULATING SYNAPTIC MEMBRANE EXOCYTOSIS PROTEIN"/>
    <property type="match status" value="1"/>
</dbReference>
<organism evidence="2 3">
    <name type="scientific">Characodon lateralis</name>
    <dbReference type="NCBI Taxonomy" id="208331"/>
    <lineage>
        <taxon>Eukaryota</taxon>
        <taxon>Metazoa</taxon>
        <taxon>Chordata</taxon>
        <taxon>Craniata</taxon>
        <taxon>Vertebrata</taxon>
        <taxon>Euteleostomi</taxon>
        <taxon>Actinopterygii</taxon>
        <taxon>Neopterygii</taxon>
        <taxon>Teleostei</taxon>
        <taxon>Neoteleostei</taxon>
        <taxon>Acanthomorphata</taxon>
        <taxon>Ovalentaria</taxon>
        <taxon>Atherinomorphae</taxon>
        <taxon>Cyprinodontiformes</taxon>
        <taxon>Goodeidae</taxon>
        <taxon>Characodon</taxon>
    </lineage>
</organism>
<evidence type="ECO:0000256" key="1">
    <source>
        <dbReference type="SAM" id="MobiDB-lite"/>
    </source>
</evidence>
<evidence type="ECO:0000313" key="2">
    <source>
        <dbReference type="EMBL" id="MED6267773.1"/>
    </source>
</evidence>
<proteinExistence type="predicted"/>
<evidence type="ECO:0000313" key="3">
    <source>
        <dbReference type="Proteomes" id="UP001352852"/>
    </source>
</evidence>
<feature type="region of interest" description="Disordered" evidence="1">
    <location>
        <begin position="85"/>
        <end position="107"/>
    </location>
</feature>
<name>A0ABU7CXZ7_9TELE</name>
<protein>
    <recommendedName>
        <fullName evidence="4">PEST proteolytic signal-containing nuclear protein</fullName>
    </recommendedName>
</protein>
<comment type="caution">
    <text evidence="2">The sequence shown here is derived from an EMBL/GenBank/DDBJ whole genome shotgun (WGS) entry which is preliminary data.</text>
</comment>
<reference evidence="2 3" key="1">
    <citation type="submission" date="2021-06" db="EMBL/GenBank/DDBJ databases">
        <authorList>
            <person name="Palmer J.M."/>
        </authorList>
    </citation>
    <scope>NUCLEOTIDE SEQUENCE [LARGE SCALE GENOMIC DNA]</scope>
    <source>
        <strain evidence="2 3">CL_MEX2019</strain>
        <tissue evidence="2">Muscle</tissue>
    </source>
</reference>
<dbReference type="InterPro" id="IPR039032">
    <property type="entry name" value="Rim-like"/>
</dbReference>
<dbReference type="Proteomes" id="UP001352852">
    <property type="component" value="Unassembled WGS sequence"/>
</dbReference>
<dbReference type="PANTHER" id="PTHR12157:SF15">
    <property type="entry name" value="REGULATING SYNAPTIC MEMBRANE EXOCYTOSIS PROTEIN 2"/>
    <property type="match status" value="1"/>
</dbReference>